<feature type="region of interest" description="Disordered" evidence="1">
    <location>
        <begin position="96"/>
        <end position="162"/>
    </location>
</feature>
<proteinExistence type="predicted"/>
<reference evidence="2" key="2">
    <citation type="submission" date="2014-08" db="EMBL/GenBank/DDBJ databases">
        <title>Exploiting Issatchenkia orientalis SD108 for Succinic Acid Production.</title>
        <authorList>
            <person name="Xiao H."/>
            <person name="Shao Z."/>
            <person name="Jiang Y."/>
            <person name="Dole S."/>
            <person name="Zhao H."/>
        </authorList>
    </citation>
    <scope>NUCLEOTIDE SEQUENCE [LARGE SCALE GENOMIC DNA]</scope>
    <source>
        <strain evidence="2">SD108</strain>
    </source>
</reference>
<name>A0A099NRZ3_PICKU</name>
<evidence type="ECO:0000313" key="5">
    <source>
        <dbReference type="Proteomes" id="UP000195871"/>
    </source>
</evidence>
<reference evidence="4" key="1">
    <citation type="journal article" date="2014" name="Microb. Cell Fact.">
        <title>Exploiting Issatchenkia orientalis SD108 for succinic acid production.</title>
        <authorList>
            <person name="Xiao H."/>
            <person name="Shao Z."/>
            <person name="Jiang Y."/>
            <person name="Dole S."/>
            <person name="Zhao H."/>
        </authorList>
    </citation>
    <scope>NUCLEOTIDE SEQUENCE [LARGE SCALE GENOMIC DNA]</scope>
    <source>
        <strain evidence="4">SD108</strain>
    </source>
</reference>
<dbReference type="EMBL" id="JQFK01001267">
    <property type="protein sequence ID" value="KGK34804.1"/>
    <property type="molecule type" value="Genomic_DNA"/>
</dbReference>
<dbReference type="EMBL" id="NHMM01000003">
    <property type="protein sequence ID" value="OUT22492.1"/>
    <property type="molecule type" value="Genomic_DNA"/>
</dbReference>
<evidence type="ECO:0000256" key="1">
    <source>
        <dbReference type="SAM" id="MobiDB-lite"/>
    </source>
</evidence>
<protein>
    <submittedName>
        <fullName evidence="2">Uncharacterized protein</fullName>
    </submittedName>
</protein>
<accession>A0A099NRZ3</accession>
<feature type="compositionally biased region" description="Gly residues" evidence="1">
    <location>
        <begin position="148"/>
        <end position="162"/>
    </location>
</feature>
<comment type="caution">
    <text evidence="2">The sequence shown here is derived from an EMBL/GenBank/DDBJ whole genome shotgun (WGS) entry which is preliminary data.</text>
</comment>
<evidence type="ECO:0000313" key="2">
    <source>
        <dbReference type="EMBL" id="KGK34804.1"/>
    </source>
</evidence>
<dbReference type="Proteomes" id="UP000029867">
    <property type="component" value="Unassembled WGS sequence"/>
</dbReference>
<sequence>MAEYKNEQELKEAIERHVEGTVDNEKLILCGIEYPFSPTPEEFERLVTKATLDPPLNGDKEMFKFDDEHRLLEARAPALAAPGSMVERIRPYGDADRVPHIGNEGGGMYPSRDDPLFHPGDGPQGGRRPRGFPPGFGARWDDPSPFGQGPGGFGNGDSNGFI</sequence>
<gene>
    <name evidence="3" type="ORF">CAS74_002230</name>
    <name evidence="2" type="ORF">JL09_g6047</name>
</gene>
<evidence type="ECO:0000313" key="4">
    <source>
        <dbReference type="Proteomes" id="UP000029867"/>
    </source>
</evidence>
<feature type="compositionally biased region" description="Low complexity" evidence="1">
    <location>
        <begin position="133"/>
        <end position="147"/>
    </location>
</feature>
<dbReference type="HOGENOM" id="CLU_1635642_0_0_1"/>
<evidence type="ECO:0000313" key="3">
    <source>
        <dbReference type="EMBL" id="OUT22492.1"/>
    </source>
</evidence>
<dbReference type="AlphaFoldDB" id="A0A099NRZ3"/>
<dbReference type="Proteomes" id="UP000195871">
    <property type="component" value="Unassembled WGS sequence"/>
</dbReference>
<reference evidence="3 5" key="3">
    <citation type="submission" date="2017-05" db="EMBL/GenBank/DDBJ databases">
        <title>The Genome Sequence of Candida krusei Ckrusei653.</title>
        <authorList>
            <person name="Cuomo C."/>
            <person name="Forche A."/>
            <person name="Young S."/>
            <person name="Abouelleil A."/>
            <person name="Cao P."/>
            <person name="Chapman S."/>
            <person name="Cusick C."/>
            <person name="Shea T."/>
            <person name="Nusbaum C."/>
            <person name="Birren B."/>
        </authorList>
    </citation>
    <scope>NUCLEOTIDE SEQUENCE [LARGE SCALE GENOMIC DNA]</scope>
    <source>
        <strain evidence="3 5">Ckrusei653</strain>
    </source>
</reference>
<organism evidence="2 4">
    <name type="scientific">Pichia kudriavzevii</name>
    <name type="common">Yeast</name>
    <name type="synonym">Issatchenkia orientalis</name>
    <dbReference type="NCBI Taxonomy" id="4909"/>
    <lineage>
        <taxon>Eukaryota</taxon>
        <taxon>Fungi</taxon>
        <taxon>Dikarya</taxon>
        <taxon>Ascomycota</taxon>
        <taxon>Saccharomycotina</taxon>
        <taxon>Pichiomycetes</taxon>
        <taxon>Pichiales</taxon>
        <taxon>Pichiaceae</taxon>
        <taxon>Pichia</taxon>
    </lineage>
</organism>